<dbReference type="InterPro" id="IPR010496">
    <property type="entry name" value="AL/BT2_dom"/>
</dbReference>
<dbReference type="AlphaFoldDB" id="A0A1I2FPK3"/>
<proteinExistence type="predicted"/>
<sequence length="221" mass="24530">MMKKMKLVILLSLIIVVSAFGKGKGWIDLFNGGNLDGWVQKNGEATYWVDHGAIVGKTAKGSPNSFLCTEKEYGDFVLEFEVKLYDNELNSGVQIRSTTKEPEGDELVGRVNGPQVEIEASGENGAESGYLYGEACGGWMTPEKDRVPHKAFKDGEWNSYKIVAKGARIQTWVNGKMISDLVDNKKYKSHPKGFIGLQVHGVGDRGPFRVAWKNLRIKEMN</sequence>
<dbReference type="STRING" id="655355.SAMN05216283_102548"/>
<dbReference type="Proteomes" id="UP000198964">
    <property type="component" value="Unassembled WGS sequence"/>
</dbReference>
<feature type="domain" description="3-keto-alpha-glucoside-1,2-lyase/3-keto-2-hydroxy-glucal hydratase" evidence="1">
    <location>
        <begin position="25"/>
        <end position="218"/>
    </location>
</feature>
<dbReference type="RefSeq" id="WP_093919194.1">
    <property type="nucleotide sequence ID" value="NZ_FONW01000002.1"/>
</dbReference>
<dbReference type="EMBL" id="FONW01000002">
    <property type="protein sequence ID" value="SFF06697.1"/>
    <property type="molecule type" value="Genomic_DNA"/>
</dbReference>
<dbReference type="Gene3D" id="2.60.120.560">
    <property type="entry name" value="Exo-inulinase, domain 1"/>
    <property type="match status" value="1"/>
</dbReference>
<evidence type="ECO:0000313" key="3">
    <source>
        <dbReference type="Proteomes" id="UP000198964"/>
    </source>
</evidence>
<dbReference type="Pfam" id="PF06439">
    <property type="entry name" value="3keto-disac_hyd"/>
    <property type="match status" value="1"/>
</dbReference>
<accession>A0A1I2FPK3</accession>
<evidence type="ECO:0000259" key="1">
    <source>
        <dbReference type="Pfam" id="PF06439"/>
    </source>
</evidence>
<organism evidence="2 3">
    <name type="scientific">Sunxiuqinia elliptica</name>
    <dbReference type="NCBI Taxonomy" id="655355"/>
    <lineage>
        <taxon>Bacteria</taxon>
        <taxon>Pseudomonadati</taxon>
        <taxon>Bacteroidota</taxon>
        <taxon>Bacteroidia</taxon>
        <taxon>Marinilabiliales</taxon>
        <taxon>Prolixibacteraceae</taxon>
        <taxon>Sunxiuqinia</taxon>
    </lineage>
</organism>
<evidence type="ECO:0000313" key="2">
    <source>
        <dbReference type="EMBL" id="SFF06697.1"/>
    </source>
</evidence>
<gene>
    <name evidence="2" type="ORF">SAMN05216283_102548</name>
</gene>
<reference evidence="2 3" key="1">
    <citation type="submission" date="2016-10" db="EMBL/GenBank/DDBJ databases">
        <authorList>
            <person name="de Groot N.N."/>
        </authorList>
    </citation>
    <scope>NUCLEOTIDE SEQUENCE [LARGE SCALE GENOMIC DNA]</scope>
    <source>
        <strain evidence="2 3">CGMCC 1.9156</strain>
    </source>
</reference>
<name>A0A1I2FPK3_9BACT</name>
<protein>
    <recommendedName>
        <fullName evidence="1">3-keto-alpha-glucoside-1,2-lyase/3-keto-2-hydroxy-glucal hydratase domain-containing protein</fullName>
    </recommendedName>
</protein>
<keyword evidence="3" id="KW-1185">Reference proteome</keyword>
<dbReference type="GO" id="GO:0016787">
    <property type="term" value="F:hydrolase activity"/>
    <property type="evidence" value="ECO:0007669"/>
    <property type="project" value="InterPro"/>
</dbReference>